<organism evidence="6 7">
    <name type="scientific">Janibacter indicus</name>
    <dbReference type="NCBI Taxonomy" id="857417"/>
    <lineage>
        <taxon>Bacteria</taxon>
        <taxon>Bacillati</taxon>
        <taxon>Actinomycetota</taxon>
        <taxon>Actinomycetes</taxon>
        <taxon>Micrococcales</taxon>
        <taxon>Intrasporangiaceae</taxon>
        <taxon>Janibacter</taxon>
    </lineage>
</organism>
<feature type="domain" description="HTH arsR-type" evidence="5">
    <location>
        <begin position="9"/>
        <end position="88"/>
    </location>
</feature>
<protein>
    <submittedName>
        <fullName evidence="6">Helix-turn-helix transcriptional regulator</fullName>
    </submittedName>
</protein>
<dbReference type="InterPro" id="IPR001845">
    <property type="entry name" value="HTH_ArsR_DNA-bd_dom"/>
</dbReference>
<keyword evidence="3" id="KW-0804">Transcription</keyword>
<feature type="region of interest" description="Disordered" evidence="4">
    <location>
        <begin position="75"/>
        <end position="99"/>
    </location>
</feature>
<dbReference type="PRINTS" id="PR00778">
    <property type="entry name" value="HTHARSR"/>
</dbReference>
<evidence type="ECO:0000256" key="2">
    <source>
        <dbReference type="ARBA" id="ARBA00023125"/>
    </source>
</evidence>
<dbReference type="Pfam" id="PF12840">
    <property type="entry name" value="HTH_20"/>
    <property type="match status" value="1"/>
</dbReference>
<dbReference type="PANTHER" id="PTHR33154:SF18">
    <property type="entry name" value="ARSENICAL RESISTANCE OPERON REPRESSOR"/>
    <property type="match status" value="1"/>
</dbReference>
<sequence length="183" mass="19829">MSLEDEGVQRLRAVAHPVRLQILSLLTGEDMSAADIARALDITQANASYHVRVLARAGQVVETGVEKVRGGRAKKYRYLPGRDEPTGAGGSSSSPPTDDQALVVEAYATELRRRFALRQPGGNVTGTDAELWLEPQVWEQVVELVHQASLLAHTSALPTHSPGALRTSFTSTLFEMRDGLEDA</sequence>
<dbReference type="InterPro" id="IPR011991">
    <property type="entry name" value="ArsR-like_HTH"/>
</dbReference>
<evidence type="ECO:0000256" key="3">
    <source>
        <dbReference type="ARBA" id="ARBA00023163"/>
    </source>
</evidence>
<evidence type="ECO:0000313" key="6">
    <source>
        <dbReference type="EMBL" id="QOK24702.1"/>
    </source>
</evidence>
<dbReference type="Proteomes" id="UP000593998">
    <property type="component" value="Chromosome"/>
</dbReference>
<dbReference type="GO" id="GO:0003677">
    <property type="term" value="F:DNA binding"/>
    <property type="evidence" value="ECO:0007669"/>
    <property type="project" value="UniProtKB-KW"/>
</dbReference>
<dbReference type="PANTHER" id="PTHR33154">
    <property type="entry name" value="TRANSCRIPTIONAL REGULATOR, ARSR FAMILY"/>
    <property type="match status" value="1"/>
</dbReference>
<keyword evidence="1" id="KW-0805">Transcription regulation</keyword>
<dbReference type="CDD" id="cd00090">
    <property type="entry name" value="HTH_ARSR"/>
    <property type="match status" value="1"/>
</dbReference>
<dbReference type="SUPFAM" id="SSF46785">
    <property type="entry name" value="Winged helix' DNA-binding domain"/>
    <property type="match status" value="1"/>
</dbReference>
<evidence type="ECO:0000256" key="1">
    <source>
        <dbReference type="ARBA" id="ARBA00023015"/>
    </source>
</evidence>
<evidence type="ECO:0000313" key="7">
    <source>
        <dbReference type="Proteomes" id="UP000593998"/>
    </source>
</evidence>
<dbReference type="EMBL" id="CP062789">
    <property type="protein sequence ID" value="QOK24702.1"/>
    <property type="molecule type" value="Genomic_DNA"/>
</dbReference>
<evidence type="ECO:0000259" key="5">
    <source>
        <dbReference type="SMART" id="SM00418"/>
    </source>
</evidence>
<dbReference type="InterPro" id="IPR051081">
    <property type="entry name" value="HTH_MetalResp_TranReg"/>
</dbReference>
<reference evidence="6 7" key="1">
    <citation type="submission" date="2020-10" db="EMBL/GenBank/DDBJ databases">
        <title>Janibacter indicus TT2 genome sequence.</title>
        <authorList>
            <person name="Lee K."/>
            <person name="Ganzorig M."/>
        </authorList>
    </citation>
    <scope>NUCLEOTIDE SEQUENCE [LARGE SCALE GENOMIC DNA]</scope>
    <source>
        <strain evidence="6 7">TT2</strain>
    </source>
</reference>
<gene>
    <name evidence="6" type="ORF">IGS73_15495</name>
</gene>
<dbReference type="SMART" id="SM00418">
    <property type="entry name" value="HTH_ARSR"/>
    <property type="match status" value="1"/>
</dbReference>
<evidence type="ECO:0000256" key="4">
    <source>
        <dbReference type="SAM" id="MobiDB-lite"/>
    </source>
</evidence>
<proteinExistence type="predicted"/>
<dbReference type="GO" id="GO:0003700">
    <property type="term" value="F:DNA-binding transcription factor activity"/>
    <property type="evidence" value="ECO:0007669"/>
    <property type="project" value="InterPro"/>
</dbReference>
<accession>A0A7L9J650</accession>
<dbReference type="InterPro" id="IPR036388">
    <property type="entry name" value="WH-like_DNA-bd_sf"/>
</dbReference>
<keyword evidence="2" id="KW-0238">DNA-binding</keyword>
<name>A0A7L9J650_9MICO</name>
<dbReference type="InterPro" id="IPR036390">
    <property type="entry name" value="WH_DNA-bd_sf"/>
</dbReference>
<dbReference type="AlphaFoldDB" id="A0A7L9J650"/>
<dbReference type="Gene3D" id="1.10.10.10">
    <property type="entry name" value="Winged helix-like DNA-binding domain superfamily/Winged helix DNA-binding domain"/>
    <property type="match status" value="1"/>
</dbReference>